<accession>A0A2J6R628</accession>
<protein>
    <recommendedName>
        <fullName evidence="4">Transmembrane protein</fullName>
    </recommendedName>
</protein>
<evidence type="ECO:0000256" key="1">
    <source>
        <dbReference type="SAM" id="Phobius"/>
    </source>
</evidence>
<keyword evidence="3" id="KW-1185">Reference proteome</keyword>
<evidence type="ECO:0000313" key="2">
    <source>
        <dbReference type="EMBL" id="PMD33939.1"/>
    </source>
</evidence>
<dbReference type="AlphaFoldDB" id="A0A2J6R628"/>
<proteinExistence type="predicted"/>
<dbReference type="STRING" id="1149755.A0A2J6R628"/>
<keyword evidence="1" id="KW-1133">Transmembrane helix</keyword>
<gene>
    <name evidence="2" type="ORF">L207DRAFT_639305</name>
</gene>
<dbReference type="OrthoDB" id="2019572at2759"/>
<evidence type="ECO:0008006" key="4">
    <source>
        <dbReference type="Google" id="ProtNLM"/>
    </source>
</evidence>
<evidence type="ECO:0000313" key="3">
    <source>
        <dbReference type="Proteomes" id="UP000235786"/>
    </source>
</evidence>
<keyword evidence="1" id="KW-0472">Membrane</keyword>
<feature type="transmembrane region" description="Helical" evidence="1">
    <location>
        <begin position="12"/>
        <end position="29"/>
    </location>
</feature>
<name>A0A2J6R628_HYAVF</name>
<dbReference type="EMBL" id="KZ613955">
    <property type="protein sequence ID" value="PMD33939.1"/>
    <property type="molecule type" value="Genomic_DNA"/>
</dbReference>
<organism evidence="2 3">
    <name type="scientific">Hyaloscypha variabilis (strain UAMH 11265 / GT02V1 / F)</name>
    <name type="common">Meliniomyces variabilis</name>
    <dbReference type="NCBI Taxonomy" id="1149755"/>
    <lineage>
        <taxon>Eukaryota</taxon>
        <taxon>Fungi</taxon>
        <taxon>Dikarya</taxon>
        <taxon>Ascomycota</taxon>
        <taxon>Pezizomycotina</taxon>
        <taxon>Leotiomycetes</taxon>
        <taxon>Helotiales</taxon>
        <taxon>Hyaloscyphaceae</taxon>
        <taxon>Hyaloscypha</taxon>
        <taxon>Hyaloscypha variabilis</taxon>
    </lineage>
</organism>
<reference evidence="2 3" key="1">
    <citation type="submission" date="2016-04" db="EMBL/GenBank/DDBJ databases">
        <title>A degradative enzymes factory behind the ericoid mycorrhizal symbiosis.</title>
        <authorList>
            <consortium name="DOE Joint Genome Institute"/>
            <person name="Martino E."/>
            <person name="Morin E."/>
            <person name="Grelet G."/>
            <person name="Kuo A."/>
            <person name="Kohler A."/>
            <person name="Daghino S."/>
            <person name="Barry K."/>
            <person name="Choi C."/>
            <person name="Cichocki N."/>
            <person name="Clum A."/>
            <person name="Copeland A."/>
            <person name="Hainaut M."/>
            <person name="Haridas S."/>
            <person name="Labutti K."/>
            <person name="Lindquist E."/>
            <person name="Lipzen A."/>
            <person name="Khouja H.-R."/>
            <person name="Murat C."/>
            <person name="Ohm R."/>
            <person name="Olson A."/>
            <person name="Spatafora J."/>
            <person name="Veneault-Fourrey C."/>
            <person name="Henrissat B."/>
            <person name="Grigoriev I."/>
            <person name="Martin F."/>
            <person name="Perotto S."/>
        </authorList>
    </citation>
    <scope>NUCLEOTIDE SEQUENCE [LARGE SCALE GENOMIC DNA]</scope>
    <source>
        <strain evidence="2 3">F</strain>
    </source>
</reference>
<keyword evidence="1" id="KW-0812">Transmembrane</keyword>
<sequence length="622" mass="63073">MRFPRRLSGRLLAIIGLIAISVIAIISIGEGFNTFHVRRDANQLEKRDGSATVTLDLPWEPVKVVTKPESKDIVQDEDSLIRDIAAVASAILGGAGRVATAASAGGGALEITPLPAGFSVLGDGLADPSSVIGEVNGQVQQATSIVAVIIGDATSIVGSLLAAATSPSNIGVLPIGTSNSSMNGTLPSSMMSSNSSQLKFSPNTTIIATPCASSAIASATIWFNSAPSELSCPTTTTETCTVTETWHSTHYAETATFYSFVANSTVTYTETASGCAPALYLVDPTTTISPLQGLIACANGVLAKRQEDCPYNLNATSSPSLNSSAPAPTATHPCPNAGYSCGDCPGDWFCPPYPTPPQSCGCGYGWACADCKDNCFCILNPTPASNGLTNTVSSLLTSSTALLESTTGLATLHSLGSAVPMPTGTVTCVDGSVVMVANDCLDGVGTTVNNVGITIINTLAGRLFSTANSDGSALLGNIQAASAGLGNAAPKTTANVANQLFSQNTAILKISNAVPTALSDISKLVLAGVSTNLPVQSAPSTAASLRNAAGITLPVITAVANIQLTTPSLIASATTKRASNAAENIFNQLINGSPTASLVLSTPAIQVTPVPALGIARGWRRG</sequence>
<dbReference type="Proteomes" id="UP000235786">
    <property type="component" value="Unassembled WGS sequence"/>
</dbReference>